<accession>L1J927</accession>
<feature type="chain" id="PRO_5008771135" description="WW domain-containing protein" evidence="2">
    <location>
        <begin position="27"/>
        <end position="704"/>
    </location>
</feature>
<reference evidence="6" key="2">
    <citation type="submission" date="2012-11" db="EMBL/GenBank/DDBJ databases">
        <authorList>
            <person name="Kuo A."/>
            <person name="Curtis B.A."/>
            <person name="Tanifuji G."/>
            <person name="Burki F."/>
            <person name="Gruber A."/>
            <person name="Irimia M."/>
            <person name="Maruyama S."/>
            <person name="Arias M.C."/>
            <person name="Ball S.G."/>
            <person name="Gile G.H."/>
            <person name="Hirakawa Y."/>
            <person name="Hopkins J.F."/>
            <person name="Rensing S.A."/>
            <person name="Schmutz J."/>
            <person name="Symeonidi A."/>
            <person name="Elias M."/>
            <person name="Eveleigh R.J."/>
            <person name="Herman E.K."/>
            <person name="Klute M.J."/>
            <person name="Nakayama T."/>
            <person name="Obornik M."/>
            <person name="Reyes-Prieto A."/>
            <person name="Armbrust E.V."/>
            <person name="Aves S.J."/>
            <person name="Beiko R.G."/>
            <person name="Coutinho P."/>
            <person name="Dacks J.B."/>
            <person name="Durnford D.G."/>
            <person name="Fast N.M."/>
            <person name="Green B.R."/>
            <person name="Grisdale C."/>
            <person name="Hempe F."/>
            <person name="Henrissat B."/>
            <person name="Hoppner M.P."/>
            <person name="Ishida K.-I."/>
            <person name="Kim E."/>
            <person name="Koreny L."/>
            <person name="Kroth P.G."/>
            <person name="Liu Y."/>
            <person name="Malik S.-B."/>
            <person name="Maier U.G."/>
            <person name="McRose D."/>
            <person name="Mock T."/>
            <person name="Neilson J.A."/>
            <person name="Onodera N.T."/>
            <person name="Poole A.M."/>
            <person name="Pritham E.J."/>
            <person name="Richards T.A."/>
            <person name="Rocap G."/>
            <person name="Roy S.W."/>
            <person name="Sarai C."/>
            <person name="Schaack S."/>
            <person name="Shirato S."/>
            <person name="Slamovits C.H."/>
            <person name="Spencer D.F."/>
            <person name="Suzuki S."/>
            <person name="Worden A.Z."/>
            <person name="Zauner S."/>
            <person name="Barry K."/>
            <person name="Bell C."/>
            <person name="Bharti A.K."/>
            <person name="Crow J.A."/>
            <person name="Grimwood J."/>
            <person name="Kramer R."/>
            <person name="Lindquist E."/>
            <person name="Lucas S."/>
            <person name="Salamov A."/>
            <person name="McFadden G.I."/>
            <person name="Lane C.E."/>
            <person name="Keeling P.J."/>
            <person name="Gray M.W."/>
            <person name="Grigoriev I.V."/>
            <person name="Archibald J.M."/>
        </authorList>
    </citation>
    <scope>NUCLEOTIDE SEQUENCE</scope>
    <source>
        <strain evidence="6">CCMP2712</strain>
    </source>
</reference>
<dbReference type="InterPro" id="IPR001202">
    <property type="entry name" value="WW_dom"/>
</dbReference>
<dbReference type="SUPFAM" id="SSF51045">
    <property type="entry name" value="WW domain"/>
    <property type="match status" value="1"/>
</dbReference>
<proteinExistence type="predicted"/>
<dbReference type="PROSITE" id="PS01159">
    <property type="entry name" value="WW_DOMAIN_1"/>
    <property type="match status" value="2"/>
</dbReference>
<keyword evidence="2" id="KW-0732">Signal</keyword>
<dbReference type="Proteomes" id="UP000011087">
    <property type="component" value="Unassembled WGS sequence"/>
</dbReference>
<dbReference type="EnsemblProtists" id="EKX44797">
    <property type="protein sequence ID" value="EKX44797"/>
    <property type="gene ID" value="GUITHDRAFT_109224"/>
</dbReference>
<evidence type="ECO:0000313" key="4">
    <source>
        <dbReference type="EMBL" id="EKX44797.1"/>
    </source>
</evidence>
<evidence type="ECO:0000313" key="5">
    <source>
        <dbReference type="EnsemblProtists" id="EKX44797"/>
    </source>
</evidence>
<dbReference type="Gene3D" id="2.20.70.10">
    <property type="match status" value="1"/>
</dbReference>
<dbReference type="PaxDb" id="55529-EKX44797"/>
<feature type="signal peptide" evidence="2">
    <location>
        <begin position="1"/>
        <end position="26"/>
    </location>
</feature>
<evidence type="ECO:0000313" key="6">
    <source>
        <dbReference type="Proteomes" id="UP000011087"/>
    </source>
</evidence>
<keyword evidence="6" id="KW-1185">Reference proteome</keyword>
<dbReference type="EMBL" id="JH993002">
    <property type="protein sequence ID" value="EKX44797.1"/>
    <property type="molecule type" value="Genomic_DNA"/>
</dbReference>
<feature type="domain" description="WW" evidence="3">
    <location>
        <begin position="80"/>
        <end position="114"/>
    </location>
</feature>
<evidence type="ECO:0000256" key="1">
    <source>
        <dbReference type="SAM" id="MobiDB-lite"/>
    </source>
</evidence>
<sequence length="704" mass="79199">MKKTGLMLKLFLVLMLRGACKEGVEAEFEDWVSQILPCHARLQQATMPRSDGVCSEGILMLRGMGHGRSSRLMLRGGADNTQSSEWKMYMSRSLKKPYWVNVRTGITTWQQPAVSAPPMPRPAMASPAPRPQVGEEVSRKRLKQEVSSESPRPADGAETNKWENRTRELAKRLSDSLVSMMSSRDAPMGQNGSVTLKSFFDAKIQRLNESLISEQVDDGARDEIMYKMQWFRSVQQLLSEDFVDGFNPPAPTTRREKIRQFFERDMAATLQTIPSSIGLNKIKETDWVVRYSRSQNKEYWVNRLTGQTSWTPPQLPNFTPLEEFYIDQMSELNQTLWKSWDHEGEQSETQHEPPMSAAEIPTDLTSFLSGGILGSQGAAVDDYRDEDLEEILAEFGTHCTCEGDEFPKVLGLKDFDEVCNETFSMLGNLSEVPGAKDFVTAARRLLEKKENSSGALPSTRTPLRLSAAPLQNLRESLEQDNLTLNEFLQEVQRDTSSSGHALSKVAEEACIQSLNDLPLRLDHETLSASERVMMWKTMARSNCTLWGRMDLNLSTSLQRPKLIPQDFPSLSLALGLLLHTNRTLFLHASEVQGCGLWPDSCKEQMVVPKGSSLYFTSDRVSMPACDLCGLLLMLLQELDHHWYMEENSSGVMLGLKSLREEEDDLDSPSFCIQGKGWKFESCSLQSENGTVIMAELEVPDMGDA</sequence>
<organism evidence="4">
    <name type="scientific">Guillardia theta (strain CCMP2712)</name>
    <name type="common">Cryptophyte</name>
    <dbReference type="NCBI Taxonomy" id="905079"/>
    <lineage>
        <taxon>Eukaryota</taxon>
        <taxon>Cryptophyceae</taxon>
        <taxon>Pyrenomonadales</taxon>
        <taxon>Geminigeraceae</taxon>
        <taxon>Guillardia</taxon>
    </lineage>
</organism>
<evidence type="ECO:0000256" key="2">
    <source>
        <dbReference type="SAM" id="SignalP"/>
    </source>
</evidence>
<dbReference type="CDD" id="cd00201">
    <property type="entry name" value="WW"/>
    <property type="match status" value="2"/>
</dbReference>
<dbReference type="HOGENOM" id="CLU_392047_0_0_1"/>
<reference evidence="4 6" key="1">
    <citation type="journal article" date="2012" name="Nature">
        <title>Algal genomes reveal evolutionary mosaicism and the fate of nucleomorphs.</title>
        <authorList>
            <consortium name="DOE Joint Genome Institute"/>
            <person name="Curtis B.A."/>
            <person name="Tanifuji G."/>
            <person name="Burki F."/>
            <person name="Gruber A."/>
            <person name="Irimia M."/>
            <person name="Maruyama S."/>
            <person name="Arias M.C."/>
            <person name="Ball S.G."/>
            <person name="Gile G.H."/>
            <person name="Hirakawa Y."/>
            <person name="Hopkins J.F."/>
            <person name="Kuo A."/>
            <person name="Rensing S.A."/>
            <person name="Schmutz J."/>
            <person name="Symeonidi A."/>
            <person name="Elias M."/>
            <person name="Eveleigh R.J."/>
            <person name="Herman E.K."/>
            <person name="Klute M.J."/>
            <person name="Nakayama T."/>
            <person name="Obornik M."/>
            <person name="Reyes-Prieto A."/>
            <person name="Armbrust E.V."/>
            <person name="Aves S.J."/>
            <person name="Beiko R.G."/>
            <person name="Coutinho P."/>
            <person name="Dacks J.B."/>
            <person name="Durnford D.G."/>
            <person name="Fast N.M."/>
            <person name="Green B.R."/>
            <person name="Grisdale C.J."/>
            <person name="Hempel F."/>
            <person name="Henrissat B."/>
            <person name="Hoppner M.P."/>
            <person name="Ishida K."/>
            <person name="Kim E."/>
            <person name="Koreny L."/>
            <person name="Kroth P.G."/>
            <person name="Liu Y."/>
            <person name="Malik S.B."/>
            <person name="Maier U.G."/>
            <person name="McRose D."/>
            <person name="Mock T."/>
            <person name="Neilson J.A."/>
            <person name="Onodera N.T."/>
            <person name="Poole A.M."/>
            <person name="Pritham E.J."/>
            <person name="Richards T.A."/>
            <person name="Rocap G."/>
            <person name="Roy S.W."/>
            <person name="Sarai C."/>
            <person name="Schaack S."/>
            <person name="Shirato S."/>
            <person name="Slamovits C.H."/>
            <person name="Spencer D.F."/>
            <person name="Suzuki S."/>
            <person name="Worden A.Z."/>
            <person name="Zauner S."/>
            <person name="Barry K."/>
            <person name="Bell C."/>
            <person name="Bharti A.K."/>
            <person name="Crow J.A."/>
            <person name="Grimwood J."/>
            <person name="Kramer R."/>
            <person name="Lindquist E."/>
            <person name="Lucas S."/>
            <person name="Salamov A."/>
            <person name="McFadden G.I."/>
            <person name="Lane C.E."/>
            <person name="Keeling P.J."/>
            <person name="Gray M.W."/>
            <person name="Grigoriev I.V."/>
            <person name="Archibald J.M."/>
        </authorList>
    </citation>
    <scope>NUCLEOTIDE SEQUENCE</scope>
    <source>
        <strain evidence="4 6">CCMP2712</strain>
    </source>
</reference>
<dbReference type="KEGG" id="gtt:GUITHDRAFT_109224"/>
<feature type="region of interest" description="Disordered" evidence="1">
    <location>
        <begin position="111"/>
        <end position="166"/>
    </location>
</feature>
<protein>
    <recommendedName>
        <fullName evidence="3">WW domain-containing protein</fullName>
    </recommendedName>
</protein>
<name>L1J927_GUITC</name>
<dbReference type="AlphaFoldDB" id="L1J927"/>
<reference evidence="5" key="3">
    <citation type="submission" date="2015-06" db="UniProtKB">
        <authorList>
            <consortium name="EnsemblProtists"/>
        </authorList>
    </citation>
    <scope>IDENTIFICATION</scope>
</reference>
<evidence type="ECO:0000259" key="3">
    <source>
        <dbReference type="PROSITE" id="PS50020"/>
    </source>
</evidence>
<gene>
    <name evidence="4" type="ORF">GUITHDRAFT_109224</name>
</gene>
<dbReference type="PROSITE" id="PS50020">
    <property type="entry name" value="WW_DOMAIN_2"/>
    <property type="match status" value="2"/>
</dbReference>
<dbReference type="RefSeq" id="XP_005831777.1">
    <property type="nucleotide sequence ID" value="XM_005831720.1"/>
</dbReference>
<dbReference type="GeneID" id="17301504"/>
<feature type="domain" description="WW" evidence="3">
    <location>
        <begin position="284"/>
        <end position="315"/>
    </location>
</feature>
<dbReference type="SMART" id="SM00456">
    <property type="entry name" value="WW"/>
    <property type="match status" value="2"/>
</dbReference>
<feature type="compositionally biased region" description="Basic and acidic residues" evidence="1">
    <location>
        <begin position="136"/>
        <end position="146"/>
    </location>
</feature>
<dbReference type="InterPro" id="IPR036020">
    <property type="entry name" value="WW_dom_sf"/>
</dbReference>